<feature type="transmembrane region" description="Helical" evidence="1">
    <location>
        <begin position="161"/>
        <end position="182"/>
    </location>
</feature>
<feature type="transmembrane region" description="Helical" evidence="1">
    <location>
        <begin position="202"/>
        <end position="222"/>
    </location>
</feature>
<accession>A0A845UGB0</accession>
<organism evidence="2">
    <name type="scientific">Acidithiobacillus ferrianus</name>
    <dbReference type="NCBI Taxonomy" id="2678518"/>
    <lineage>
        <taxon>Bacteria</taxon>
        <taxon>Pseudomonadati</taxon>
        <taxon>Pseudomonadota</taxon>
        <taxon>Acidithiobacillia</taxon>
        <taxon>Acidithiobacillales</taxon>
        <taxon>Acidithiobacillaceae</taxon>
        <taxon>Acidithiobacillus</taxon>
    </lineage>
</organism>
<dbReference type="EMBL" id="WNJL01000037">
    <property type="protein sequence ID" value="NDU43610.1"/>
    <property type="molecule type" value="Genomic_DNA"/>
</dbReference>
<keyword evidence="1" id="KW-1133">Transmembrane helix</keyword>
<keyword evidence="1" id="KW-0472">Membrane</keyword>
<dbReference type="InterPro" id="IPR029151">
    <property type="entry name" value="Sensor-like_sf"/>
</dbReference>
<name>A0A845UGB0_9PROT</name>
<dbReference type="SUPFAM" id="SSF103190">
    <property type="entry name" value="Sensory domain-like"/>
    <property type="match status" value="1"/>
</dbReference>
<evidence type="ECO:0000313" key="2">
    <source>
        <dbReference type="EMBL" id="NDU43610.1"/>
    </source>
</evidence>
<gene>
    <name evidence="2" type="ORF">GL267_13560</name>
</gene>
<proteinExistence type="predicted"/>
<feature type="transmembrane region" description="Helical" evidence="1">
    <location>
        <begin position="272"/>
        <end position="295"/>
    </location>
</feature>
<dbReference type="Gene3D" id="3.30.450.20">
    <property type="entry name" value="PAS domain"/>
    <property type="match status" value="1"/>
</dbReference>
<protein>
    <submittedName>
        <fullName evidence="2">Cache domain-containing protein</fullName>
    </submittedName>
</protein>
<comment type="caution">
    <text evidence="2">The sequence shown here is derived from an EMBL/GenBank/DDBJ whole genome shotgun (WGS) entry which is preliminary data.</text>
</comment>
<reference evidence="2" key="1">
    <citation type="submission" date="2019-11" db="EMBL/GenBank/DDBJ databases">
        <title>Acidithiobacillus ferrianus sp. nov.: a facultatively anaerobic and extremely acidophilic chemolithoautotroph.</title>
        <authorList>
            <person name="Norris P.R."/>
            <person name="Falagan C."/>
            <person name="Moya-Beltran A."/>
            <person name="Castro M."/>
            <person name="Quatrini R."/>
            <person name="Johnson D.B."/>
        </authorList>
    </citation>
    <scope>NUCLEOTIDE SEQUENCE [LARGE SCALE GENOMIC DNA]</scope>
    <source>
        <strain evidence="2">MG</strain>
    </source>
</reference>
<feature type="transmembrane region" description="Helical" evidence="1">
    <location>
        <begin position="242"/>
        <end position="266"/>
    </location>
</feature>
<dbReference type="AlphaFoldDB" id="A0A845UGB0"/>
<evidence type="ECO:0000256" key="1">
    <source>
        <dbReference type="SAM" id="Phobius"/>
    </source>
</evidence>
<sequence length="324" mass="35643">MNRFEQFHESRKDLLALLGGIVDAVAVPTLLQQNHKERHRILTTLIEGHSFLDLCYLLDAEGLQIGDNAAASRRREKIGGDRIDRSHRPYYRLAFTADEPILTEPYLSLANGHVCITVAAPIRDKAGTLLGMVVADSELDRALALLEEDDVRRGFEPYFKAFYAALSAGLLMVSLSLGLHALVSLNPVWSTAITYGDFSAPFQATILFTVALAVFDLSKTIFEEEVLLRKDIRRHSATRRTLTRFFAAILIAVSIEGLMLVFKFALGEPGNLMIAAILLLTAAAMMVALGIYVYLGAQAEVLLIKASVTRKHHEGASHPNNQGS</sequence>
<keyword evidence="1" id="KW-0812">Transmembrane</keyword>
<dbReference type="CDD" id="cd18773">
    <property type="entry name" value="PDC1_HK_sensor"/>
    <property type="match status" value="1"/>
</dbReference>
<dbReference type="RefSeq" id="WP_163098783.1">
    <property type="nucleotide sequence ID" value="NZ_CP127523.1"/>
</dbReference>